<accession>A0A3S2UJ14</accession>
<proteinExistence type="predicted"/>
<keyword evidence="2" id="KW-1185">Reference proteome</keyword>
<protein>
    <recommendedName>
        <fullName evidence="3">WbqC family protein</fullName>
    </recommendedName>
</protein>
<dbReference type="OrthoDB" id="3611744at2"/>
<sequence length="228" mass="26088">MQPYFLPYIGYWQLMAAVDTFVVYDNIKYTKKGWINRNRMLLNGEAVTFSLPLAKDSDDLDVVQRRLADTFQRAKLLAQLEGAYRKAPHFAEVRPLLEQVVMHPQDNLFDYLWHSIACVAKHLGLNTHLVRSSDIAIDHGLKAQDKVLALCRALQATTYVNAIGGLELYERPAFEAQGTRLQFIRSTWAPYPQWPNQAHVPWLSVVDVLMFNPLSQVQAALSTDCEWL</sequence>
<name>A0A3S2UJ14_9BURK</name>
<evidence type="ECO:0000313" key="2">
    <source>
        <dbReference type="Proteomes" id="UP000288587"/>
    </source>
</evidence>
<evidence type="ECO:0008006" key="3">
    <source>
        <dbReference type="Google" id="ProtNLM"/>
    </source>
</evidence>
<evidence type="ECO:0000313" key="1">
    <source>
        <dbReference type="EMBL" id="RVT88995.1"/>
    </source>
</evidence>
<dbReference type="Pfam" id="PF08889">
    <property type="entry name" value="WbqC"/>
    <property type="match status" value="1"/>
</dbReference>
<dbReference type="InterPro" id="IPR014985">
    <property type="entry name" value="WbqC"/>
</dbReference>
<organism evidence="1 2">
    <name type="scientific">Inhella crocodyli</name>
    <dbReference type="NCBI Taxonomy" id="2499851"/>
    <lineage>
        <taxon>Bacteria</taxon>
        <taxon>Pseudomonadati</taxon>
        <taxon>Pseudomonadota</taxon>
        <taxon>Betaproteobacteria</taxon>
        <taxon>Burkholderiales</taxon>
        <taxon>Sphaerotilaceae</taxon>
        <taxon>Inhella</taxon>
    </lineage>
</organism>
<dbReference type="Proteomes" id="UP000288587">
    <property type="component" value="Unassembled WGS sequence"/>
</dbReference>
<dbReference type="AlphaFoldDB" id="A0A3S2UJ14"/>
<gene>
    <name evidence="1" type="ORF">EOD73_06405</name>
</gene>
<dbReference type="EMBL" id="SACM01000001">
    <property type="protein sequence ID" value="RVT88995.1"/>
    <property type="molecule type" value="Genomic_DNA"/>
</dbReference>
<comment type="caution">
    <text evidence="1">The sequence shown here is derived from an EMBL/GenBank/DDBJ whole genome shotgun (WGS) entry which is preliminary data.</text>
</comment>
<reference evidence="1 2" key="1">
    <citation type="submission" date="2019-01" db="EMBL/GenBank/DDBJ databases">
        <authorList>
            <person name="Chen W.-M."/>
        </authorList>
    </citation>
    <scope>NUCLEOTIDE SEQUENCE [LARGE SCALE GENOMIC DNA]</scope>
    <source>
        <strain evidence="1 2">CCP-18</strain>
    </source>
</reference>